<feature type="signal peptide" evidence="1">
    <location>
        <begin position="1"/>
        <end position="21"/>
    </location>
</feature>
<evidence type="ECO:0000313" key="3">
    <source>
        <dbReference type="Proteomes" id="UP000198666"/>
    </source>
</evidence>
<feature type="chain" id="PRO_5038573644" description="DUF4352 domain-containing protein" evidence="1">
    <location>
        <begin position="22"/>
        <end position="371"/>
    </location>
</feature>
<proteinExistence type="predicted"/>
<dbReference type="Gene3D" id="2.60.40.4170">
    <property type="match status" value="1"/>
</dbReference>
<name>A0A1G6KH71_9BACI</name>
<dbReference type="AlphaFoldDB" id="A0A1G6KH71"/>
<evidence type="ECO:0000313" key="2">
    <source>
        <dbReference type="EMBL" id="SDC29915.1"/>
    </source>
</evidence>
<dbReference type="PROSITE" id="PS51257">
    <property type="entry name" value="PROKAR_LIPOPROTEIN"/>
    <property type="match status" value="1"/>
</dbReference>
<dbReference type="RefSeq" id="WP_093725878.1">
    <property type="nucleotide sequence ID" value="NZ_FMZB01000002.1"/>
</dbReference>
<evidence type="ECO:0000256" key="1">
    <source>
        <dbReference type="SAM" id="SignalP"/>
    </source>
</evidence>
<protein>
    <recommendedName>
        <fullName evidence="4">DUF4352 domain-containing protein</fullName>
    </recommendedName>
</protein>
<keyword evidence="1" id="KW-0732">Signal</keyword>
<gene>
    <name evidence="2" type="ORF">SAMN05421663_1024</name>
</gene>
<reference evidence="3" key="1">
    <citation type="submission" date="2016-10" db="EMBL/GenBank/DDBJ databases">
        <authorList>
            <person name="Varghese N."/>
            <person name="Submissions S."/>
        </authorList>
    </citation>
    <scope>NUCLEOTIDE SEQUENCE [LARGE SCALE GENOMIC DNA]</scope>
    <source>
        <strain evidence="3">DSM 21620</strain>
    </source>
</reference>
<sequence length="371" mass="41647">MKKIWLMVLLLSILLVLGACSHGGAARESAEVEKKPVLINGELERRTGSDVEIMYHNEDPNITFQQGDVTFTVDKYQVSYAPDIIFPADKEGGKIYIVSLQTIVENQSGETAVIRPPFIEHGENIDFHYIDNSYLADESILFPDTLDLSLQNGEKRSGILEYVLTQEELKSMENAHVRYSAPVVTIGDKEETSSFIQDVPLALNEQSEEAVKAQNEMYPDRSIQDGFVTDKELLSQSSIEKKIGDEIQLNVRGAQFTRIQPAPDANLIDFYNASSLTALTLDIDIKNNTADPFDPAYIGATLHTDDNMYFDEILLSNGDLEISPDDSGKYYLTVLMENKDYQTIEQFDLDLSVYKEDGHPLEEATLKIPKE</sequence>
<accession>A0A1G6KH71</accession>
<organism evidence="2 3">
    <name type="scientific">Terribacillus halophilus</name>
    <dbReference type="NCBI Taxonomy" id="361279"/>
    <lineage>
        <taxon>Bacteria</taxon>
        <taxon>Bacillati</taxon>
        <taxon>Bacillota</taxon>
        <taxon>Bacilli</taxon>
        <taxon>Bacillales</taxon>
        <taxon>Bacillaceae</taxon>
        <taxon>Terribacillus</taxon>
    </lineage>
</organism>
<dbReference type="EMBL" id="FMZB01000002">
    <property type="protein sequence ID" value="SDC29915.1"/>
    <property type="molecule type" value="Genomic_DNA"/>
</dbReference>
<keyword evidence="3" id="KW-1185">Reference proteome</keyword>
<evidence type="ECO:0008006" key="4">
    <source>
        <dbReference type="Google" id="ProtNLM"/>
    </source>
</evidence>
<dbReference type="Proteomes" id="UP000198666">
    <property type="component" value="Unassembled WGS sequence"/>
</dbReference>